<gene>
    <name evidence="1" type="ORF">SASPL_108877</name>
</gene>
<reference evidence="1" key="2">
    <citation type="submission" date="2020-08" db="EMBL/GenBank/DDBJ databases">
        <title>Plant Genome Project.</title>
        <authorList>
            <person name="Zhang R.-G."/>
        </authorList>
    </citation>
    <scope>NUCLEOTIDE SEQUENCE</scope>
    <source>
        <strain evidence="1">Huo1</strain>
        <tissue evidence="1">Leaf</tissue>
    </source>
</reference>
<dbReference type="AlphaFoldDB" id="A0A8X8YFH5"/>
<evidence type="ECO:0000313" key="2">
    <source>
        <dbReference type="Proteomes" id="UP000298416"/>
    </source>
</evidence>
<sequence length="119" mass="13538">MVLSSHLELAMLILYACYSYDGDWCTDLPQLLASFDCPNSEACCRILLSLLMLIRKFWGCLLVARKSGKADFIANFPIFCGRYPNLFWLDVADEKGALLTFQLGLLWSGEQGSSWRRFP</sequence>
<keyword evidence="2" id="KW-1185">Reference proteome</keyword>
<reference evidence="1" key="1">
    <citation type="submission" date="2018-01" db="EMBL/GenBank/DDBJ databases">
        <authorList>
            <person name="Mao J.F."/>
        </authorList>
    </citation>
    <scope>NUCLEOTIDE SEQUENCE</scope>
    <source>
        <strain evidence="1">Huo1</strain>
        <tissue evidence="1">Leaf</tissue>
    </source>
</reference>
<dbReference type="EMBL" id="PNBA02000003">
    <property type="protein sequence ID" value="KAG6430804.1"/>
    <property type="molecule type" value="Genomic_DNA"/>
</dbReference>
<proteinExistence type="predicted"/>
<organism evidence="1">
    <name type="scientific">Salvia splendens</name>
    <name type="common">Scarlet sage</name>
    <dbReference type="NCBI Taxonomy" id="180675"/>
    <lineage>
        <taxon>Eukaryota</taxon>
        <taxon>Viridiplantae</taxon>
        <taxon>Streptophyta</taxon>
        <taxon>Embryophyta</taxon>
        <taxon>Tracheophyta</taxon>
        <taxon>Spermatophyta</taxon>
        <taxon>Magnoliopsida</taxon>
        <taxon>eudicotyledons</taxon>
        <taxon>Gunneridae</taxon>
        <taxon>Pentapetalae</taxon>
        <taxon>asterids</taxon>
        <taxon>lamiids</taxon>
        <taxon>Lamiales</taxon>
        <taxon>Lamiaceae</taxon>
        <taxon>Nepetoideae</taxon>
        <taxon>Mentheae</taxon>
        <taxon>Salviinae</taxon>
        <taxon>Salvia</taxon>
        <taxon>Salvia subgen. Calosphace</taxon>
        <taxon>core Calosphace</taxon>
    </lineage>
</organism>
<accession>A0A8X8YFH5</accession>
<dbReference type="Proteomes" id="UP000298416">
    <property type="component" value="Unassembled WGS sequence"/>
</dbReference>
<name>A0A8X8YFH5_SALSN</name>
<comment type="caution">
    <text evidence="1">The sequence shown here is derived from an EMBL/GenBank/DDBJ whole genome shotgun (WGS) entry which is preliminary data.</text>
</comment>
<protein>
    <submittedName>
        <fullName evidence="1">Uncharacterized protein</fullName>
    </submittedName>
</protein>
<evidence type="ECO:0000313" key="1">
    <source>
        <dbReference type="EMBL" id="KAG6430804.1"/>
    </source>
</evidence>